<feature type="domain" description="Histidine kinase/HSP90-like ATPase" evidence="2">
    <location>
        <begin position="20"/>
        <end position="121"/>
    </location>
</feature>
<dbReference type="CDD" id="cd16936">
    <property type="entry name" value="HATPase_RsbW-like"/>
    <property type="match status" value="1"/>
</dbReference>
<keyword evidence="1" id="KW-0723">Serine/threonine-protein kinase</keyword>
<proteinExistence type="predicted"/>
<evidence type="ECO:0000313" key="3">
    <source>
        <dbReference type="EMBL" id="GIF82941.1"/>
    </source>
</evidence>
<organism evidence="3 4">
    <name type="scientific">Catellatospora bangladeshensis</name>
    <dbReference type="NCBI Taxonomy" id="310355"/>
    <lineage>
        <taxon>Bacteria</taxon>
        <taxon>Bacillati</taxon>
        <taxon>Actinomycetota</taxon>
        <taxon>Actinomycetes</taxon>
        <taxon>Micromonosporales</taxon>
        <taxon>Micromonosporaceae</taxon>
        <taxon>Catellatospora</taxon>
    </lineage>
</organism>
<dbReference type="InterPro" id="IPR003594">
    <property type="entry name" value="HATPase_dom"/>
</dbReference>
<dbReference type="InterPro" id="IPR050267">
    <property type="entry name" value="Anti-sigma-factor_SerPK"/>
</dbReference>
<name>A0A8J3JEF3_9ACTN</name>
<dbReference type="RefSeq" id="WP_203748977.1">
    <property type="nucleotide sequence ID" value="NZ_BONF01000026.1"/>
</dbReference>
<dbReference type="SUPFAM" id="SSF55874">
    <property type="entry name" value="ATPase domain of HSP90 chaperone/DNA topoisomerase II/histidine kinase"/>
    <property type="match status" value="1"/>
</dbReference>
<dbReference type="Gene3D" id="3.30.565.10">
    <property type="entry name" value="Histidine kinase-like ATPase, C-terminal domain"/>
    <property type="match status" value="1"/>
</dbReference>
<keyword evidence="4" id="KW-1185">Reference proteome</keyword>
<dbReference type="Proteomes" id="UP000601223">
    <property type="component" value="Unassembled WGS sequence"/>
</dbReference>
<dbReference type="GO" id="GO:0004674">
    <property type="term" value="F:protein serine/threonine kinase activity"/>
    <property type="evidence" value="ECO:0007669"/>
    <property type="project" value="UniProtKB-KW"/>
</dbReference>
<evidence type="ECO:0000256" key="1">
    <source>
        <dbReference type="ARBA" id="ARBA00022527"/>
    </source>
</evidence>
<dbReference type="PANTHER" id="PTHR35526">
    <property type="entry name" value="ANTI-SIGMA-F FACTOR RSBW-RELATED"/>
    <property type="match status" value="1"/>
</dbReference>
<dbReference type="EMBL" id="BONF01000026">
    <property type="protein sequence ID" value="GIF82941.1"/>
    <property type="molecule type" value="Genomic_DNA"/>
</dbReference>
<dbReference type="InterPro" id="IPR036890">
    <property type="entry name" value="HATPase_C_sf"/>
</dbReference>
<dbReference type="Pfam" id="PF13581">
    <property type="entry name" value="HATPase_c_2"/>
    <property type="match status" value="1"/>
</dbReference>
<dbReference type="PANTHER" id="PTHR35526:SF3">
    <property type="entry name" value="ANTI-SIGMA-F FACTOR RSBW"/>
    <property type="match status" value="1"/>
</dbReference>
<reference evidence="3 4" key="1">
    <citation type="submission" date="2021-01" db="EMBL/GenBank/DDBJ databases">
        <title>Whole genome shotgun sequence of Catellatospora bangladeshensis NBRC 107357.</title>
        <authorList>
            <person name="Komaki H."/>
            <person name="Tamura T."/>
        </authorList>
    </citation>
    <scope>NUCLEOTIDE SEQUENCE [LARGE SCALE GENOMIC DNA]</scope>
    <source>
        <strain evidence="3 4">NBRC 107357</strain>
    </source>
</reference>
<keyword evidence="1" id="KW-0808">Transferase</keyword>
<keyword evidence="1" id="KW-0418">Kinase</keyword>
<gene>
    <name evidence="3" type="ORF">Cba03nite_42900</name>
</gene>
<dbReference type="AlphaFoldDB" id="A0A8J3JEF3"/>
<evidence type="ECO:0000313" key="4">
    <source>
        <dbReference type="Proteomes" id="UP000601223"/>
    </source>
</evidence>
<accession>A0A8J3JEF3</accession>
<protein>
    <recommendedName>
        <fullName evidence="2">Histidine kinase/HSP90-like ATPase domain-containing protein</fullName>
    </recommendedName>
</protein>
<sequence length="136" mass="14554">MSELSASLDLPLGIAAPTGARHTLRQILLTWGYADEDWLDESGLLISELVGNAVRHGGGCLEVRVQAHGSLVTVSAADGSSVIPRRREPGPTGGLGLALIERFADAWGIENHHGGKRVWIRLRPYPAGDRDERADG</sequence>
<comment type="caution">
    <text evidence="3">The sequence shown here is derived from an EMBL/GenBank/DDBJ whole genome shotgun (WGS) entry which is preliminary data.</text>
</comment>
<evidence type="ECO:0000259" key="2">
    <source>
        <dbReference type="Pfam" id="PF13581"/>
    </source>
</evidence>